<dbReference type="Gene3D" id="3.40.710.10">
    <property type="entry name" value="DD-peptidase/beta-lactamase superfamily"/>
    <property type="match status" value="1"/>
</dbReference>
<protein>
    <submittedName>
        <fullName evidence="3">Beta-lactamase family protein</fullName>
    </submittedName>
</protein>
<accession>A0ABT2GPZ2</accession>
<dbReference type="PANTHER" id="PTHR43283">
    <property type="entry name" value="BETA-LACTAMASE-RELATED"/>
    <property type="match status" value="1"/>
</dbReference>
<evidence type="ECO:0000313" key="3">
    <source>
        <dbReference type="EMBL" id="MCS5718287.1"/>
    </source>
</evidence>
<dbReference type="SUPFAM" id="SSF56601">
    <property type="entry name" value="beta-lactamase/transpeptidase-like"/>
    <property type="match status" value="1"/>
</dbReference>
<feature type="domain" description="Beta-lactamase-related" evidence="2">
    <location>
        <begin position="19"/>
        <end position="353"/>
    </location>
</feature>
<evidence type="ECO:0000259" key="2">
    <source>
        <dbReference type="Pfam" id="PF00144"/>
    </source>
</evidence>
<sequence>MNEIARLLDEATSGESPACSAAVVLVSSGGRLLVSEARGTLARAADDRGSPHEFANTPASVDTLFDLASITKLFTAAALLTVLDEQGLGPGFRVADAIDEYRVDGLSAVTAEQLLSHTAGWPAEWTDPRSGQSPWARFRSGQPGDQAGSVHRYSCVSYLWAGLLAESLSGERLDAVIARTLLEPLGLHDTMFTPGAELRGRIAATEYQSVPDRGLVHGEVHDETAWALGGVTGNAGLFGSASDLLVFGEMLRNGGRHQGRQVLPEWAAAAMTTNRLDDLGLATDQRPAYGQALGSRVGDADWMGPLAALGAIGHTGFTGTSLIVEPGGRRSVVFLTNRVHPTRHRSDIRDLRLRVADAVVRLEE</sequence>
<organism evidence="3 4">
    <name type="scientific">Herbiconiux aconitum</name>
    <dbReference type="NCBI Taxonomy" id="2970913"/>
    <lineage>
        <taxon>Bacteria</taxon>
        <taxon>Bacillati</taxon>
        <taxon>Actinomycetota</taxon>
        <taxon>Actinomycetes</taxon>
        <taxon>Micrococcales</taxon>
        <taxon>Microbacteriaceae</taxon>
        <taxon>Herbiconiux</taxon>
    </lineage>
</organism>
<keyword evidence="1" id="KW-0378">Hydrolase</keyword>
<dbReference type="Pfam" id="PF00144">
    <property type="entry name" value="Beta-lactamase"/>
    <property type="match status" value="1"/>
</dbReference>
<evidence type="ECO:0000313" key="4">
    <source>
        <dbReference type="Proteomes" id="UP001165584"/>
    </source>
</evidence>
<dbReference type="PANTHER" id="PTHR43283:SF11">
    <property type="entry name" value="BETA-LACTAMASE-RELATED DOMAIN-CONTAINING PROTEIN"/>
    <property type="match status" value="1"/>
</dbReference>
<gene>
    <name evidence="3" type="ORF">N1027_09055</name>
</gene>
<dbReference type="Proteomes" id="UP001165584">
    <property type="component" value="Unassembled WGS sequence"/>
</dbReference>
<dbReference type="EMBL" id="JANLCM010000001">
    <property type="protein sequence ID" value="MCS5718287.1"/>
    <property type="molecule type" value="Genomic_DNA"/>
</dbReference>
<dbReference type="RefSeq" id="WP_259507062.1">
    <property type="nucleotide sequence ID" value="NZ_JANLCM010000001.1"/>
</dbReference>
<dbReference type="InterPro" id="IPR050789">
    <property type="entry name" value="Diverse_Enzym_Activities"/>
</dbReference>
<proteinExistence type="predicted"/>
<name>A0ABT2GPZ2_9MICO</name>
<comment type="caution">
    <text evidence="3">The sequence shown here is derived from an EMBL/GenBank/DDBJ whole genome shotgun (WGS) entry which is preliminary data.</text>
</comment>
<dbReference type="InterPro" id="IPR012338">
    <property type="entry name" value="Beta-lactam/transpept-like"/>
</dbReference>
<keyword evidence="4" id="KW-1185">Reference proteome</keyword>
<dbReference type="InterPro" id="IPR001466">
    <property type="entry name" value="Beta-lactam-related"/>
</dbReference>
<reference evidence="3" key="1">
    <citation type="submission" date="2022-08" db="EMBL/GenBank/DDBJ databases">
        <authorList>
            <person name="Deng Y."/>
            <person name="Han X.-F."/>
            <person name="Zhang Y.-Q."/>
        </authorList>
    </citation>
    <scope>NUCLEOTIDE SEQUENCE</scope>
    <source>
        <strain evidence="3">CPCC 205763</strain>
    </source>
</reference>
<evidence type="ECO:0000256" key="1">
    <source>
        <dbReference type="ARBA" id="ARBA00022801"/>
    </source>
</evidence>